<feature type="transmembrane region" description="Helical" evidence="11">
    <location>
        <begin position="152"/>
        <end position="169"/>
    </location>
</feature>
<evidence type="ECO:0000256" key="9">
    <source>
        <dbReference type="PIRSR" id="PIRSR005091-2"/>
    </source>
</evidence>
<accession>A0A2V3WB20</accession>
<feature type="binding site" evidence="10">
    <location>
        <position position="468"/>
    </location>
    <ligand>
        <name>Mn(2+)</name>
        <dbReference type="ChEBI" id="CHEBI:29035"/>
    </ligand>
</feature>
<name>A0A2V3WB20_9BACI</name>
<dbReference type="InterPro" id="IPR017850">
    <property type="entry name" value="Alkaline_phosphatase_core_sf"/>
</dbReference>
<organism evidence="13 14">
    <name type="scientific">Streptohalobacillus salinus</name>
    <dbReference type="NCBI Taxonomy" id="621096"/>
    <lineage>
        <taxon>Bacteria</taxon>
        <taxon>Bacillati</taxon>
        <taxon>Bacillota</taxon>
        <taxon>Bacilli</taxon>
        <taxon>Bacillales</taxon>
        <taxon>Bacillaceae</taxon>
        <taxon>Streptohalobacillus</taxon>
    </lineage>
</organism>
<evidence type="ECO:0000256" key="8">
    <source>
        <dbReference type="PIRSR" id="PIRSR005091-1"/>
    </source>
</evidence>
<dbReference type="PIRSF" id="PIRSF005091">
    <property type="entry name" value="Mmb_sulf_HI1246"/>
    <property type="match status" value="1"/>
</dbReference>
<dbReference type="RefSeq" id="WP_110250954.1">
    <property type="nucleotide sequence ID" value="NZ_QJJR01000004.1"/>
</dbReference>
<evidence type="ECO:0000256" key="2">
    <source>
        <dbReference type="ARBA" id="ARBA00009983"/>
    </source>
</evidence>
<feature type="transmembrane region" description="Helical" evidence="11">
    <location>
        <begin position="41"/>
        <end position="61"/>
    </location>
</feature>
<reference evidence="13 14" key="1">
    <citation type="submission" date="2018-05" db="EMBL/GenBank/DDBJ databases">
        <title>Genomic Encyclopedia of Type Strains, Phase IV (KMG-IV): sequencing the most valuable type-strain genomes for metagenomic binning, comparative biology and taxonomic classification.</title>
        <authorList>
            <person name="Goeker M."/>
        </authorList>
    </citation>
    <scope>NUCLEOTIDE SEQUENCE [LARGE SCALE GENOMIC DNA]</scope>
    <source>
        <strain evidence="13 14">DSM 22440</strain>
    </source>
</reference>
<evidence type="ECO:0000259" key="12">
    <source>
        <dbReference type="Pfam" id="PF00884"/>
    </source>
</evidence>
<feature type="binding site" evidence="10">
    <location>
        <position position="469"/>
    </location>
    <ligand>
        <name>Mn(2+)</name>
        <dbReference type="ChEBI" id="CHEBI:29035"/>
    </ligand>
</feature>
<protein>
    <submittedName>
        <fullName evidence="13">Putative sulfatase</fullName>
    </submittedName>
</protein>
<evidence type="ECO:0000256" key="11">
    <source>
        <dbReference type="SAM" id="Phobius"/>
    </source>
</evidence>
<dbReference type="GO" id="GO:0046872">
    <property type="term" value="F:metal ion binding"/>
    <property type="evidence" value="ECO:0007669"/>
    <property type="project" value="UniProtKB-KW"/>
</dbReference>
<dbReference type="PANTHER" id="PTHR47371">
    <property type="entry name" value="LIPOTEICHOIC ACID SYNTHASE"/>
    <property type="match status" value="1"/>
</dbReference>
<dbReference type="InterPro" id="IPR000917">
    <property type="entry name" value="Sulfatase_N"/>
</dbReference>
<dbReference type="InterPro" id="IPR012160">
    <property type="entry name" value="LtaS-like"/>
</dbReference>
<dbReference type="Proteomes" id="UP000247922">
    <property type="component" value="Unassembled WGS sequence"/>
</dbReference>
<feature type="transmembrane region" description="Helical" evidence="11">
    <location>
        <begin position="7"/>
        <end position="29"/>
    </location>
</feature>
<dbReference type="Gene3D" id="3.30.1120.170">
    <property type="match status" value="1"/>
</dbReference>
<comment type="caution">
    <text evidence="13">The sequence shown here is derived from an EMBL/GenBank/DDBJ whole genome shotgun (WGS) entry which is preliminary data.</text>
</comment>
<dbReference type="AlphaFoldDB" id="A0A2V3WB20"/>
<gene>
    <name evidence="13" type="ORF">DES38_10485</name>
</gene>
<keyword evidence="3 7" id="KW-1003">Cell membrane</keyword>
<keyword evidence="9" id="KW-0479">Metal-binding</keyword>
<dbReference type="Pfam" id="PF00884">
    <property type="entry name" value="Sulfatase"/>
    <property type="match status" value="1"/>
</dbReference>
<feature type="binding site" evidence="9">
    <location>
        <position position="409"/>
    </location>
    <ligand>
        <name>substrate</name>
    </ligand>
</feature>
<evidence type="ECO:0000256" key="3">
    <source>
        <dbReference type="ARBA" id="ARBA00022475"/>
    </source>
</evidence>
<dbReference type="PANTHER" id="PTHR47371:SF1">
    <property type="entry name" value="LIPOTEICHOIC ACID SYNTHASE-LIKE YQGS"/>
    <property type="match status" value="1"/>
</dbReference>
<evidence type="ECO:0000256" key="4">
    <source>
        <dbReference type="ARBA" id="ARBA00022692"/>
    </source>
</evidence>
<dbReference type="CDD" id="cd16015">
    <property type="entry name" value="LTA_synthase"/>
    <property type="match status" value="1"/>
</dbReference>
<feature type="binding site" evidence="10">
    <location>
        <position position="252"/>
    </location>
    <ligand>
        <name>Mn(2+)</name>
        <dbReference type="ChEBI" id="CHEBI:29035"/>
    </ligand>
</feature>
<proteinExistence type="inferred from homology"/>
<feature type="active site" evidence="8">
    <location>
        <position position="294"/>
    </location>
</feature>
<comment type="similarity">
    <text evidence="2 7">Belongs to the LTA synthase family.</text>
</comment>
<evidence type="ECO:0000256" key="7">
    <source>
        <dbReference type="PIRNR" id="PIRNR005091"/>
    </source>
</evidence>
<dbReference type="InterPro" id="IPR050448">
    <property type="entry name" value="OpgB/LTA_synthase_biosynth"/>
</dbReference>
<keyword evidence="6 7" id="KW-0472">Membrane</keyword>
<dbReference type="Gene3D" id="3.40.720.10">
    <property type="entry name" value="Alkaline Phosphatase, subunit A"/>
    <property type="match status" value="1"/>
</dbReference>
<keyword evidence="9" id="KW-0464">Manganese</keyword>
<evidence type="ECO:0000256" key="1">
    <source>
        <dbReference type="ARBA" id="ARBA00004651"/>
    </source>
</evidence>
<dbReference type="GO" id="GO:0005886">
    <property type="term" value="C:plasma membrane"/>
    <property type="evidence" value="ECO:0007669"/>
    <property type="project" value="UniProtKB-SubCell"/>
</dbReference>
<dbReference type="EMBL" id="QJJR01000004">
    <property type="protein sequence ID" value="PXW91653.1"/>
    <property type="molecule type" value="Genomic_DNA"/>
</dbReference>
<dbReference type="SUPFAM" id="SSF53649">
    <property type="entry name" value="Alkaline phosphatase-like"/>
    <property type="match status" value="1"/>
</dbReference>
<feature type="transmembrane region" description="Helical" evidence="11">
    <location>
        <begin position="111"/>
        <end position="132"/>
    </location>
</feature>
<evidence type="ECO:0000313" key="14">
    <source>
        <dbReference type="Proteomes" id="UP000247922"/>
    </source>
</evidence>
<evidence type="ECO:0000256" key="6">
    <source>
        <dbReference type="ARBA" id="ARBA00023136"/>
    </source>
</evidence>
<sequence length="619" mass="71739">MFKKKDFLSLYVIASLLFGLKTYVMYRFMFTMDIENIMQEIIIFINPFVMAFFILALSVWLKEKTQPKYIRTMMVLGSIILYLNLVFYRNFGDFLTIPILFQGSNAADLGSSVVSLVEWFDIFLFLDLAIVWYLTSKKRDIHTVSFRPKKRYLVLSLSIILLLGNYILAEIERPQLLQRGFDREYLVKNIGVFNFHLYDVVQQSKSKAQRVLADGNELSEILDYIETETTDHTDTDMFGVAEDKNVIFVSLESLQSFVINNTLHGEEVTPFLNDLIEDSYYFENFYHQTEQGKTADSEFIVESGLYSLPSGAAYFTHSENEYQSLPEMLTQNDYSTSVFHANSASFWNRNVMYENMGIEHFYDINAYHVTDENSVGWGLKDKDFFDQSMKYLTNLEEPYYTRMITLTNHYPFTLDEEDATLAPFDSNSKTLNHYFQTARYLDESIEDFFTSLKASGEYEDSIIVLMGDHYGISDFHNRAMATYLEKDEITAFDHVQLQRVPLYIHIPGHEGEVISDVAGQVDIKPTLLHLLGIDETEELSFGTNLFGTREKAFTALRDGSFITNDVIYAKGNYYDLETGEITEENLEELASIREQVQKELGFSDQLIYGDLLRFHDINE</sequence>
<keyword evidence="14" id="KW-1185">Reference proteome</keyword>
<evidence type="ECO:0000313" key="13">
    <source>
        <dbReference type="EMBL" id="PXW91653.1"/>
    </source>
</evidence>
<feature type="transmembrane region" description="Helical" evidence="11">
    <location>
        <begin position="73"/>
        <end position="91"/>
    </location>
</feature>
<keyword evidence="5 11" id="KW-1133">Transmembrane helix</keyword>
<dbReference type="OrthoDB" id="5901192at2"/>
<evidence type="ECO:0000256" key="5">
    <source>
        <dbReference type="ARBA" id="ARBA00022989"/>
    </source>
</evidence>
<feature type="binding site" evidence="10">
    <location>
        <position position="294"/>
    </location>
    <ligand>
        <name>Mn(2+)</name>
        <dbReference type="ChEBI" id="CHEBI:29035"/>
    </ligand>
</feature>
<keyword evidence="4 11" id="KW-0812">Transmembrane</keyword>
<feature type="domain" description="Sulfatase N-terminal" evidence="12">
    <location>
        <begin position="244"/>
        <end position="533"/>
    </location>
</feature>
<comment type="subcellular location">
    <subcellularLocation>
        <location evidence="1">Cell membrane</location>
        <topology evidence="1">Multi-pass membrane protein</topology>
    </subcellularLocation>
</comment>
<evidence type="ECO:0000256" key="10">
    <source>
        <dbReference type="PIRSR" id="PIRSR005091-3"/>
    </source>
</evidence>